<evidence type="ECO:0000313" key="2">
    <source>
        <dbReference type="EMBL" id="GAW84725.1"/>
    </source>
</evidence>
<reference evidence="3" key="1">
    <citation type="submission" date="2017-04" db="EMBL/GenBank/DDBJ databases">
        <title>Plasmodium gonderi genome.</title>
        <authorList>
            <person name="Arisue N."/>
            <person name="Honma H."/>
            <person name="Kawai S."/>
            <person name="Tougan T."/>
            <person name="Tanabe K."/>
            <person name="Horii T."/>
        </authorList>
    </citation>
    <scope>NUCLEOTIDE SEQUENCE [LARGE SCALE GENOMIC DNA]</scope>
    <source>
        <strain evidence="3">ATCC 30045</strain>
    </source>
</reference>
<gene>
    <name evidence="2" type="ORF">PGO_004625</name>
</gene>
<keyword evidence="3" id="KW-1185">Reference proteome</keyword>
<keyword evidence="1" id="KW-0812">Transmembrane</keyword>
<feature type="transmembrane region" description="Helical" evidence="1">
    <location>
        <begin position="270"/>
        <end position="290"/>
    </location>
</feature>
<evidence type="ECO:0000256" key="1">
    <source>
        <dbReference type="SAM" id="Phobius"/>
    </source>
</evidence>
<dbReference type="AlphaFoldDB" id="A0A1Y1JTF5"/>
<evidence type="ECO:0000313" key="3">
    <source>
        <dbReference type="Proteomes" id="UP000195521"/>
    </source>
</evidence>
<dbReference type="Proteomes" id="UP000195521">
    <property type="component" value="Unassembled WGS sequence"/>
</dbReference>
<sequence length="343" mass="40624">MAEKPTHTFSKTELPSVLFYDMLIKDSMGLAEVRFCNTFSNKYSKNKQIKDLFIKYINYLNKQNDMRKEQKYKNIDCKIFTYWLYEKLLKTLGYNKSLCNSAFDEIQSYWISLSEVKPQIKEYKCQPYSYIKNYYDNWKDSKELYDYYIDFNYLDKLSSNCNENCDELCKYLKDVTVSYDKFKMFFSSNKGSRCPLSLHEYKKCDPKLLLERFKCYTPTNELDNGETKEPELEGEVTPERGELSDAASFTVIPQNESELKNDESSPLRTFGNSLLGLVLTSMLFGVLYNFTPLGRIFQNKFPNVAYMINNLSHKGKRLSNHRSDTYSPFREYLEENYIRYDPV</sequence>
<name>A0A1Y1JTF5_PLAGO</name>
<dbReference type="RefSeq" id="XP_028547314.1">
    <property type="nucleotide sequence ID" value="XM_028691513.1"/>
</dbReference>
<keyword evidence="1" id="KW-1133">Transmembrane helix</keyword>
<dbReference type="InterPro" id="IPR008780">
    <property type="entry name" value="Plasmodium_Vir"/>
</dbReference>
<dbReference type="GeneID" id="39745533"/>
<dbReference type="OrthoDB" id="387985at2759"/>
<protein>
    <submittedName>
        <fullName evidence="2">Variable surface protein</fullName>
    </submittedName>
</protein>
<accession>A0A1Y1JTF5</accession>
<dbReference type="Pfam" id="PF05795">
    <property type="entry name" value="Plasmodium_Vir"/>
    <property type="match status" value="1"/>
</dbReference>
<organism evidence="2 3">
    <name type="scientific">Plasmodium gonderi</name>
    <dbReference type="NCBI Taxonomy" id="77519"/>
    <lineage>
        <taxon>Eukaryota</taxon>
        <taxon>Sar</taxon>
        <taxon>Alveolata</taxon>
        <taxon>Apicomplexa</taxon>
        <taxon>Aconoidasida</taxon>
        <taxon>Haemosporida</taxon>
        <taxon>Plasmodiidae</taxon>
        <taxon>Plasmodium</taxon>
        <taxon>Plasmodium (Plasmodium)</taxon>
    </lineage>
</organism>
<comment type="caution">
    <text evidence="2">The sequence shown here is derived from an EMBL/GenBank/DDBJ whole genome shotgun (WGS) entry which is preliminary data.</text>
</comment>
<dbReference type="EMBL" id="BDQF01000696">
    <property type="protein sequence ID" value="GAW84725.1"/>
    <property type="molecule type" value="Genomic_DNA"/>
</dbReference>
<keyword evidence="1" id="KW-0472">Membrane</keyword>
<proteinExistence type="predicted"/>